<accession>X0W0P8</accession>
<proteinExistence type="predicted"/>
<gene>
    <name evidence="1" type="ORF">S01H1_49702</name>
</gene>
<reference evidence="1" key="1">
    <citation type="journal article" date="2014" name="Front. Microbiol.">
        <title>High frequency of phylogenetically diverse reductive dehalogenase-homologous genes in deep subseafloor sedimentary metagenomes.</title>
        <authorList>
            <person name="Kawai M."/>
            <person name="Futagami T."/>
            <person name="Toyoda A."/>
            <person name="Takaki Y."/>
            <person name="Nishi S."/>
            <person name="Hori S."/>
            <person name="Arai W."/>
            <person name="Tsubouchi T."/>
            <person name="Morono Y."/>
            <person name="Uchiyama I."/>
            <person name="Ito T."/>
            <person name="Fujiyama A."/>
            <person name="Inagaki F."/>
            <person name="Takami H."/>
        </authorList>
    </citation>
    <scope>NUCLEOTIDE SEQUENCE</scope>
    <source>
        <strain evidence="1">Expedition CK06-06</strain>
    </source>
</reference>
<evidence type="ECO:0000313" key="1">
    <source>
        <dbReference type="EMBL" id="GAG24354.1"/>
    </source>
</evidence>
<dbReference type="EMBL" id="BARS01031985">
    <property type="protein sequence ID" value="GAG24354.1"/>
    <property type="molecule type" value="Genomic_DNA"/>
</dbReference>
<comment type="caution">
    <text evidence="1">The sequence shown here is derived from an EMBL/GenBank/DDBJ whole genome shotgun (WGS) entry which is preliminary data.</text>
</comment>
<dbReference type="AlphaFoldDB" id="X0W0P8"/>
<sequence>MAIQNYTRIYEYIHEYQSLIYDFYSKHAVAFLTTYYNLDVPDTVWDDELLFGGPYEFTGDLSGVKRNKILLLPVYFIEDVTTAFDGQDTGYNKENITSLVIPSSYGFIPYANDVIKLEQEYLRPVNDTYPVFQVSGVEISVNTDRRFWKLKIE</sequence>
<name>X0W0P8_9ZZZZ</name>
<protein>
    <submittedName>
        <fullName evidence="1">Uncharacterized protein</fullName>
    </submittedName>
</protein>
<organism evidence="1">
    <name type="scientific">marine sediment metagenome</name>
    <dbReference type="NCBI Taxonomy" id="412755"/>
    <lineage>
        <taxon>unclassified sequences</taxon>
        <taxon>metagenomes</taxon>
        <taxon>ecological metagenomes</taxon>
    </lineage>
</organism>
<feature type="non-terminal residue" evidence="1">
    <location>
        <position position="153"/>
    </location>
</feature>